<evidence type="ECO:0000313" key="3">
    <source>
        <dbReference type="Proteomes" id="UP000240760"/>
    </source>
</evidence>
<sequence length="130" mass="14073">MAPTMPRFCRSLPDFSYYQIFAPSPLDYPQTLRCPTAVAPPCNSVCTMPCPTLPIFFLAPAASCSASSNMLALARQERARSRAMDTLCYDALPLQNKVATGSPFPGEVRVPSPATGVGRVRAPTPKRPLR</sequence>
<name>A0A2T4C8P7_TRILO</name>
<reference evidence="2 3" key="1">
    <citation type="submission" date="2016-07" db="EMBL/GenBank/DDBJ databases">
        <title>Multiple horizontal gene transfer events from other fungi enriched the ability of initially mycotrophic Trichoderma (Ascomycota) to feed on dead plant biomass.</title>
        <authorList>
            <consortium name="DOE Joint Genome Institute"/>
            <person name="Aerts A."/>
            <person name="Atanasova L."/>
            <person name="Chenthamara K."/>
            <person name="Zhang J."/>
            <person name="Grujic M."/>
            <person name="Henrissat B."/>
            <person name="Kuo A."/>
            <person name="Salamov A."/>
            <person name="Lipzen A."/>
            <person name="Labutti K."/>
            <person name="Barry K."/>
            <person name="Miao Y."/>
            <person name="Rahimi M.J."/>
            <person name="Shen Q."/>
            <person name="Grigoriev I.V."/>
            <person name="Kubicek C.P."/>
            <person name="Druzhinina I.S."/>
        </authorList>
    </citation>
    <scope>NUCLEOTIDE SEQUENCE [LARGE SCALE GENOMIC DNA]</scope>
    <source>
        <strain evidence="2 3">ATCC 18648</strain>
    </source>
</reference>
<gene>
    <name evidence="2" type="ORF">M440DRAFT_1400840</name>
</gene>
<keyword evidence="3" id="KW-1185">Reference proteome</keyword>
<proteinExistence type="predicted"/>
<evidence type="ECO:0000313" key="2">
    <source>
        <dbReference type="EMBL" id="PTB77892.1"/>
    </source>
</evidence>
<dbReference type="EMBL" id="KZ679130">
    <property type="protein sequence ID" value="PTB77892.1"/>
    <property type="molecule type" value="Genomic_DNA"/>
</dbReference>
<accession>A0A2T4C8P7</accession>
<evidence type="ECO:0000256" key="1">
    <source>
        <dbReference type="SAM" id="MobiDB-lite"/>
    </source>
</evidence>
<dbReference type="Proteomes" id="UP000240760">
    <property type="component" value="Unassembled WGS sequence"/>
</dbReference>
<organism evidence="2 3">
    <name type="scientific">Trichoderma longibrachiatum ATCC 18648</name>
    <dbReference type="NCBI Taxonomy" id="983965"/>
    <lineage>
        <taxon>Eukaryota</taxon>
        <taxon>Fungi</taxon>
        <taxon>Dikarya</taxon>
        <taxon>Ascomycota</taxon>
        <taxon>Pezizomycotina</taxon>
        <taxon>Sordariomycetes</taxon>
        <taxon>Hypocreomycetidae</taxon>
        <taxon>Hypocreales</taxon>
        <taxon>Hypocreaceae</taxon>
        <taxon>Trichoderma</taxon>
    </lineage>
</organism>
<dbReference type="AlphaFoldDB" id="A0A2T4C8P7"/>
<feature type="region of interest" description="Disordered" evidence="1">
    <location>
        <begin position="102"/>
        <end position="130"/>
    </location>
</feature>
<protein>
    <submittedName>
        <fullName evidence="2">Uncharacterized protein</fullName>
    </submittedName>
</protein>